<reference evidence="2" key="5">
    <citation type="submission" date="2023-12" db="EMBL/GenBank/DDBJ databases">
        <authorList>
            <person name="Sun Q."/>
            <person name="Inoue M."/>
        </authorList>
    </citation>
    <scope>NUCLEOTIDE SEQUENCE</scope>
    <source>
        <strain evidence="2">JCM 10664</strain>
    </source>
</reference>
<dbReference type="RefSeq" id="WP_188991002.1">
    <property type="nucleotide sequence ID" value="NZ_BAAAHC010000001.1"/>
</dbReference>
<dbReference type="NCBIfam" id="TIGR03930">
    <property type="entry name" value="WXG100_ESAT6"/>
    <property type="match status" value="1"/>
</dbReference>
<comment type="caution">
    <text evidence="3">The sequence shown here is derived from an EMBL/GenBank/DDBJ whole genome shotgun (WGS) entry which is preliminary data.</text>
</comment>
<reference evidence="5" key="3">
    <citation type="journal article" date="2019" name="Int. J. Syst. Evol. Microbiol.">
        <title>The Global Catalogue of Microorganisms (GCM) 10K type strain sequencing project: providing services to taxonomists for standard genome sequencing and annotation.</title>
        <authorList>
            <consortium name="The Broad Institute Genomics Platform"/>
            <consortium name="The Broad Institute Genome Sequencing Center for Infectious Disease"/>
            <person name="Wu L."/>
            <person name="Ma J."/>
        </authorList>
    </citation>
    <scope>NUCLEOTIDE SEQUENCE [LARGE SCALE GENOMIC DNA]</scope>
    <source>
        <strain evidence="5">JCM 10664</strain>
    </source>
</reference>
<evidence type="ECO:0000313" key="3">
    <source>
        <dbReference type="EMBL" id="GGJ03145.1"/>
    </source>
</evidence>
<evidence type="ECO:0000313" key="2">
    <source>
        <dbReference type="EMBL" id="GAA0504231.1"/>
    </source>
</evidence>
<accession>A0A917KAF9</accession>
<reference evidence="3" key="4">
    <citation type="submission" date="2020-09" db="EMBL/GenBank/DDBJ databases">
        <authorList>
            <person name="Sun Q."/>
            <person name="Zhou Y."/>
        </authorList>
    </citation>
    <scope>NUCLEOTIDE SEQUENCE</scope>
    <source>
        <strain evidence="3">CGMCC 4.7206</strain>
    </source>
</reference>
<evidence type="ECO:0000256" key="1">
    <source>
        <dbReference type="RuleBase" id="RU362001"/>
    </source>
</evidence>
<comment type="similarity">
    <text evidence="1">Belongs to the WXG100 family.</text>
</comment>
<dbReference type="AlphaFoldDB" id="A0A917KAF9"/>
<proteinExistence type="inferred from homology"/>
<dbReference type="InterPro" id="IPR036689">
    <property type="entry name" value="ESAT-6-like_sf"/>
</dbReference>
<dbReference type="Pfam" id="PF06013">
    <property type="entry name" value="WXG100"/>
    <property type="match status" value="1"/>
</dbReference>
<dbReference type="EMBL" id="BMMT01000021">
    <property type="protein sequence ID" value="GGJ03145.1"/>
    <property type="molecule type" value="Genomic_DNA"/>
</dbReference>
<sequence length="108" mass="11919">MAQQVQTSTPGMQHAAQRFAETVSDFNQQLQKVNTTMSSLQASWTGDASRDFNTAMDNWERSFQVIINKLIEIMDTMGVNTKAYVNAEENASGTAKYFAQALPPLPGV</sequence>
<keyword evidence="5" id="KW-1185">Reference proteome</keyword>
<dbReference type="Proteomes" id="UP000597989">
    <property type="component" value="Unassembled WGS sequence"/>
</dbReference>
<dbReference type="Gene3D" id="1.10.287.1060">
    <property type="entry name" value="ESAT-6-like"/>
    <property type="match status" value="1"/>
</dbReference>
<dbReference type="SUPFAM" id="SSF140453">
    <property type="entry name" value="EsxAB dimer-like"/>
    <property type="match status" value="1"/>
</dbReference>
<dbReference type="InterPro" id="IPR010310">
    <property type="entry name" value="T7SS_ESAT-6-like"/>
</dbReference>
<name>A0A917KAF9_9PSEU</name>
<reference evidence="2" key="1">
    <citation type="journal article" date="2014" name="Int. J. Syst. Evol. Microbiol.">
        <title>Complete genome of a new Firmicutes species belonging to the dominant human colonic microbiota ('Ruminococcus bicirculans') reveals two chromosomes and a selective capacity to utilize plant glucans.</title>
        <authorList>
            <consortium name="NISC Comparative Sequencing Program"/>
            <person name="Wegmann U."/>
            <person name="Louis P."/>
            <person name="Goesmann A."/>
            <person name="Henrissat B."/>
            <person name="Duncan S.H."/>
            <person name="Flint H.J."/>
        </authorList>
    </citation>
    <scope>NUCLEOTIDE SEQUENCE</scope>
    <source>
        <strain evidence="2">JCM 10664</strain>
    </source>
</reference>
<dbReference type="Proteomes" id="UP001500220">
    <property type="component" value="Unassembled WGS sequence"/>
</dbReference>
<dbReference type="EMBL" id="BAAAHC010000001">
    <property type="protein sequence ID" value="GAA0504231.1"/>
    <property type="molecule type" value="Genomic_DNA"/>
</dbReference>
<evidence type="ECO:0000313" key="5">
    <source>
        <dbReference type="Proteomes" id="UP001500220"/>
    </source>
</evidence>
<gene>
    <name evidence="2" type="ORF">GCM10009545_02490</name>
    <name evidence="3" type="ORF">GCM10011581_45360</name>
</gene>
<protein>
    <recommendedName>
        <fullName evidence="1">ESAT-6-like protein</fullName>
    </recommendedName>
</protein>
<evidence type="ECO:0000313" key="4">
    <source>
        <dbReference type="Proteomes" id="UP000597989"/>
    </source>
</evidence>
<reference evidence="3 4" key="2">
    <citation type="journal article" date="2014" name="Int. J. Syst. Evol. Microbiol.">
        <title>Complete genome sequence of Corynebacterium casei LMG S-19264T (=DSM 44701T), isolated from a smear-ripened cheese.</title>
        <authorList>
            <consortium name="US DOE Joint Genome Institute (JGI-PGF)"/>
            <person name="Walter F."/>
            <person name="Albersmeier A."/>
            <person name="Kalinowski J."/>
            <person name="Ruckert C."/>
        </authorList>
    </citation>
    <scope>NUCLEOTIDE SEQUENCE [LARGE SCALE GENOMIC DNA]</scope>
    <source>
        <strain evidence="3 4">CGMCC 4.7206</strain>
    </source>
</reference>
<organism evidence="3 4">
    <name type="scientific">Saccharopolyspora thermophila</name>
    <dbReference type="NCBI Taxonomy" id="89367"/>
    <lineage>
        <taxon>Bacteria</taxon>
        <taxon>Bacillati</taxon>
        <taxon>Actinomycetota</taxon>
        <taxon>Actinomycetes</taxon>
        <taxon>Pseudonocardiales</taxon>
        <taxon>Pseudonocardiaceae</taxon>
        <taxon>Saccharopolyspora</taxon>
    </lineage>
</organism>